<comment type="caution">
    <text evidence="2">The sequence shown here is derived from an EMBL/GenBank/DDBJ whole genome shotgun (WGS) entry which is preliminary data.</text>
</comment>
<reference evidence="2" key="1">
    <citation type="journal article" date="2023" name="G3 (Bethesda)">
        <title>A reference genome for the long-term kleptoplast-retaining sea slug Elysia crispata morphotype clarki.</title>
        <authorList>
            <person name="Eastman K.E."/>
            <person name="Pendleton A.L."/>
            <person name="Shaikh M.A."/>
            <person name="Suttiyut T."/>
            <person name="Ogas R."/>
            <person name="Tomko P."/>
            <person name="Gavelis G."/>
            <person name="Widhalm J.R."/>
            <person name="Wisecaver J.H."/>
        </authorList>
    </citation>
    <scope>NUCLEOTIDE SEQUENCE</scope>
    <source>
        <strain evidence="2">ECLA1</strain>
    </source>
</reference>
<keyword evidence="3" id="KW-1185">Reference proteome</keyword>
<dbReference type="AlphaFoldDB" id="A0AAE1A1E7"/>
<gene>
    <name evidence="2" type="ORF">RRG08_012992</name>
</gene>
<protein>
    <submittedName>
        <fullName evidence="2">Uncharacterized protein</fullName>
    </submittedName>
</protein>
<proteinExistence type="predicted"/>
<sequence>MSENLRFSFTVKRLRNVICSTQGGPDCQPSRRSPAGLMLVMKSLQGSPSWGSTAALSRVPQGERTPRSHLGGSWRQSL</sequence>
<name>A0AAE1A1E7_9GAST</name>
<feature type="region of interest" description="Disordered" evidence="1">
    <location>
        <begin position="48"/>
        <end position="78"/>
    </location>
</feature>
<evidence type="ECO:0000313" key="3">
    <source>
        <dbReference type="Proteomes" id="UP001283361"/>
    </source>
</evidence>
<dbReference type="Proteomes" id="UP001283361">
    <property type="component" value="Unassembled WGS sequence"/>
</dbReference>
<accession>A0AAE1A1E7</accession>
<dbReference type="EMBL" id="JAWDGP010002895">
    <property type="protein sequence ID" value="KAK3778721.1"/>
    <property type="molecule type" value="Genomic_DNA"/>
</dbReference>
<evidence type="ECO:0000256" key="1">
    <source>
        <dbReference type="SAM" id="MobiDB-lite"/>
    </source>
</evidence>
<evidence type="ECO:0000313" key="2">
    <source>
        <dbReference type="EMBL" id="KAK3778721.1"/>
    </source>
</evidence>
<organism evidence="2 3">
    <name type="scientific">Elysia crispata</name>
    <name type="common">lettuce slug</name>
    <dbReference type="NCBI Taxonomy" id="231223"/>
    <lineage>
        <taxon>Eukaryota</taxon>
        <taxon>Metazoa</taxon>
        <taxon>Spiralia</taxon>
        <taxon>Lophotrochozoa</taxon>
        <taxon>Mollusca</taxon>
        <taxon>Gastropoda</taxon>
        <taxon>Heterobranchia</taxon>
        <taxon>Euthyneura</taxon>
        <taxon>Panpulmonata</taxon>
        <taxon>Sacoglossa</taxon>
        <taxon>Placobranchoidea</taxon>
        <taxon>Plakobranchidae</taxon>
        <taxon>Elysia</taxon>
    </lineage>
</organism>